<dbReference type="Gene3D" id="3.40.50.1010">
    <property type="entry name" value="5'-nuclease"/>
    <property type="match status" value="1"/>
</dbReference>
<dbReference type="InterPro" id="IPR021139">
    <property type="entry name" value="NYN"/>
</dbReference>
<evidence type="ECO:0000313" key="3">
    <source>
        <dbReference type="EMBL" id="MBI3129593.1"/>
    </source>
</evidence>
<proteinExistence type="predicted"/>
<dbReference type="Pfam" id="PF01936">
    <property type="entry name" value="NYN"/>
    <property type="match status" value="1"/>
</dbReference>
<dbReference type="Proteomes" id="UP000782312">
    <property type="component" value="Unassembled WGS sequence"/>
</dbReference>
<dbReference type="PROSITE" id="PS51644">
    <property type="entry name" value="HTH_OST"/>
    <property type="match status" value="1"/>
</dbReference>
<gene>
    <name evidence="3" type="ORF">HYZ11_18445</name>
</gene>
<evidence type="ECO:0000259" key="2">
    <source>
        <dbReference type="PROSITE" id="PS51644"/>
    </source>
</evidence>
<accession>A0A932I2Q1</accession>
<evidence type="ECO:0000256" key="1">
    <source>
        <dbReference type="SAM" id="MobiDB-lite"/>
    </source>
</evidence>
<organism evidence="3 4">
    <name type="scientific">Tectimicrobiota bacterium</name>
    <dbReference type="NCBI Taxonomy" id="2528274"/>
    <lineage>
        <taxon>Bacteria</taxon>
        <taxon>Pseudomonadati</taxon>
        <taxon>Nitrospinota/Tectimicrobiota group</taxon>
        <taxon>Candidatus Tectimicrobiota</taxon>
    </lineage>
</organism>
<dbReference type="AlphaFoldDB" id="A0A932I2Q1"/>
<dbReference type="Gene3D" id="3.30.420.610">
    <property type="entry name" value="LOTUS domain-like"/>
    <property type="match status" value="1"/>
</dbReference>
<feature type="region of interest" description="Disordered" evidence="1">
    <location>
        <begin position="247"/>
        <end position="309"/>
    </location>
</feature>
<dbReference type="PANTHER" id="PTHR35811">
    <property type="entry name" value="SLR1870 PROTEIN"/>
    <property type="match status" value="1"/>
</dbReference>
<feature type="domain" description="HTH OST-type" evidence="2">
    <location>
        <begin position="172"/>
        <end position="251"/>
    </location>
</feature>
<dbReference type="CDD" id="cd11297">
    <property type="entry name" value="PIN_LabA-like_N_1"/>
    <property type="match status" value="1"/>
</dbReference>
<protein>
    <submittedName>
        <fullName evidence="3">NYN domain-containing protein</fullName>
    </submittedName>
</protein>
<dbReference type="EMBL" id="JACPUR010000041">
    <property type="protein sequence ID" value="MBI3129593.1"/>
    <property type="molecule type" value="Genomic_DNA"/>
</dbReference>
<sequence>MKMAERSEEIALYIDFENLAHGFRTAQEEFDIDRVLARLVEKGKVVMKRAYCDWSRYAKFKAPLHEAGIELVEIPRRSMTGKNSADIRLVVDAMDLCFSKEHIGTFVIASGDSDFSPLVSKLKENGKHVIGLGMKNSTSELLVSNCDEFIFYEHLETPEATHPRISPDLPKQKREAFGLLLDSVDALQRENVGILWSSMVKETMKRKRPSFTERSHGYRTFSDLLEDAQRHGLVSLRKDERSGSYVVTGLGGARSNGHGAAGREEAPPPPAAPAKRSPARRRSRRKASEKGEAPAAEAPMPEAPADEDA</sequence>
<dbReference type="CDD" id="cd10146">
    <property type="entry name" value="LabA_like_C"/>
    <property type="match status" value="1"/>
</dbReference>
<dbReference type="PANTHER" id="PTHR35811:SF1">
    <property type="entry name" value="HTH OST-TYPE DOMAIN-CONTAINING PROTEIN"/>
    <property type="match status" value="1"/>
</dbReference>
<dbReference type="InterPro" id="IPR025605">
    <property type="entry name" value="OST-HTH/LOTUS_dom"/>
</dbReference>
<dbReference type="GO" id="GO:0004540">
    <property type="term" value="F:RNA nuclease activity"/>
    <property type="evidence" value="ECO:0007669"/>
    <property type="project" value="InterPro"/>
</dbReference>
<comment type="caution">
    <text evidence="3">The sequence shown here is derived from an EMBL/GenBank/DDBJ whole genome shotgun (WGS) entry which is preliminary data.</text>
</comment>
<dbReference type="InterPro" id="IPR041966">
    <property type="entry name" value="LOTUS-like"/>
</dbReference>
<reference evidence="3" key="1">
    <citation type="submission" date="2020-07" db="EMBL/GenBank/DDBJ databases">
        <title>Huge and variable diversity of episymbiotic CPR bacteria and DPANN archaea in groundwater ecosystems.</title>
        <authorList>
            <person name="He C.Y."/>
            <person name="Keren R."/>
            <person name="Whittaker M."/>
            <person name="Farag I.F."/>
            <person name="Doudna J."/>
            <person name="Cate J.H.D."/>
            <person name="Banfield J.F."/>
        </authorList>
    </citation>
    <scope>NUCLEOTIDE SEQUENCE</scope>
    <source>
        <strain evidence="3">NC_groundwater_763_Ag_S-0.2um_68_21</strain>
    </source>
</reference>
<evidence type="ECO:0000313" key="4">
    <source>
        <dbReference type="Proteomes" id="UP000782312"/>
    </source>
</evidence>
<name>A0A932I2Q1_UNCTE</name>